<evidence type="ECO:0000313" key="7">
    <source>
        <dbReference type="Proteomes" id="UP001596113"/>
    </source>
</evidence>
<dbReference type="PROSITE" id="PS51078">
    <property type="entry name" value="ICLR_ED"/>
    <property type="match status" value="1"/>
</dbReference>
<sequence length="256" mass="28195">MEKKKYTVPALEKGLAIIELLADSDQPLGITDLYTHCGIPKSSIFMILSTLESLKYIEKLPGDKYKLTMKIHHLGTRVLSKLNIRDIALPYMKNLSESLQFTVHLAALEHGRAIYIEKVNGPGYVQFSTKVGQSLPVYCSAVGKALAAFLPDNELDELARSISFEAYTPYTIGTPETFKEFLVSVRESGYAIEDEEGESGIRCIGAPIFDNEGRVTAAISVTALRSELPSNKFGEIGRIVCEHASLISKELGYVSE</sequence>
<dbReference type="SUPFAM" id="SSF55781">
    <property type="entry name" value="GAF domain-like"/>
    <property type="match status" value="1"/>
</dbReference>
<dbReference type="Gene3D" id="1.10.10.10">
    <property type="entry name" value="Winged helix-like DNA-binding domain superfamily/Winged helix DNA-binding domain"/>
    <property type="match status" value="1"/>
</dbReference>
<dbReference type="InterPro" id="IPR014757">
    <property type="entry name" value="Tscrpt_reg_IclR_C"/>
</dbReference>
<dbReference type="InterPro" id="IPR005471">
    <property type="entry name" value="Tscrpt_reg_IclR_N"/>
</dbReference>
<dbReference type="SMART" id="SM00346">
    <property type="entry name" value="HTH_ICLR"/>
    <property type="match status" value="1"/>
</dbReference>
<dbReference type="Gene3D" id="3.30.450.40">
    <property type="match status" value="1"/>
</dbReference>
<feature type="domain" description="HTH iclR-type" evidence="4">
    <location>
        <begin position="8"/>
        <end position="69"/>
    </location>
</feature>
<dbReference type="RefSeq" id="WP_378131531.1">
    <property type="nucleotide sequence ID" value="NZ_JBHSMI010000015.1"/>
</dbReference>
<evidence type="ECO:0000256" key="1">
    <source>
        <dbReference type="ARBA" id="ARBA00023015"/>
    </source>
</evidence>
<dbReference type="Proteomes" id="UP001596113">
    <property type="component" value="Unassembled WGS sequence"/>
</dbReference>
<dbReference type="EMBL" id="JBHSMI010000015">
    <property type="protein sequence ID" value="MFC5402768.1"/>
    <property type="molecule type" value="Genomic_DNA"/>
</dbReference>
<dbReference type="PROSITE" id="PS51077">
    <property type="entry name" value="HTH_ICLR"/>
    <property type="match status" value="1"/>
</dbReference>
<dbReference type="Pfam" id="PF09339">
    <property type="entry name" value="HTH_IclR"/>
    <property type="match status" value="1"/>
</dbReference>
<keyword evidence="1" id="KW-0805">Transcription regulation</keyword>
<evidence type="ECO:0000256" key="2">
    <source>
        <dbReference type="ARBA" id="ARBA00023125"/>
    </source>
</evidence>
<keyword evidence="3" id="KW-0804">Transcription</keyword>
<proteinExistence type="predicted"/>
<dbReference type="InterPro" id="IPR029016">
    <property type="entry name" value="GAF-like_dom_sf"/>
</dbReference>
<comment type="caution">
    <text evidence="6">The sequence shown here is derived from an EMBL/GenBank/DDBJ whole genome shotgun (WGS) entry which is preliminary data.</text>
</comment>
<dbReference type="InterPro" id="IPR036388">
    <property type="entry name" value="WH-like_DNA-bd_sf"/>
</dbReference>
<evidence type="ECO:0000259" key="5">
    <source>
        <dbReference type="PROSITE" id="PS51078"/>
    </source>
</evidence>
<reference evidence="7" key="1">
    <citation type="journal article" date="2019" name="Int. J. Syst. Evol. Microbiol.">
        <title>The Global Catalogue of Microorganisms (GCM) 10K type strain sequencing project: providing services to taxonomists for standard genome sequencing and annotation.</title>
        <authorList>
            <consortium name="The Broad Institute Genomics Platform"/>
            <consortium name="The Broad Institute Genome Sequencing Center for Infectious Disease"/>
            <person name="Wu L."/>
            <person name="Ma J."/>
        </authorList>
    </citation>
    <scope>NUCLEOTIDE SEQUENCE [LARGE SCALE GENOMIC DNA]</scope>
    <source>
        <strain evidence="7">CGMCC 1.18575</strain>
    </source>
</reference>
<dbReference type="InterPro" id="IPR050707">
    <property type="entry name" value="HTH_MetabolicPath_Reg"/>
</dbReference>
<evidence type="ECO:0000313" key="6">
    <source>
        <dbReference type="EMBL" id="MFC5402768.1"/>
    </source>
</evidence>
<dbReference type="PANTHER" id="PTHR30136:SF24">
    <property type="entry name" value="HTH-TYPE TRANSCRIPTIONAL REPRESSOR ALLR"/>
    <property type="match status" value="1"/>
</dbReference>
<keyword evidence="2" id="KW-0238">DNA-binding</keyword>
<evidence type="ECO:0000259" key="4">
    <source>
        <dbReference type="PROSITE" id="PS51077"/>
    </source>
</evidence>
<gene>
    <name evidence="6" type="ORF">ACFPOF_08445</name>
</gene>
<keyword evidence="7" id="KW-1185">Reference proteome</keyword>
<name>A0ABW0HQS5_9BACL</name>
<dbReference type="PANTHER" id="PTHR30136">
    <property type="entry name" value="HELIX-TURN-HELIX TRANSCRIPTIONAL REGULATOR, ICLR FAMILY"/>
    <property type="match status" value="1"/>
</dbReference>
<accession>A0ABW0HQS5</accession>
<dbReference type="InterPro" id="IPR036390">
    <property type="entry name" value="WH_DNA-bd_sf"/>
</dbReference>
<dbReference type="SUPFAM" id="SSF46785">
    <property type="entry name" value="Winged helix' DNA-binding domain"/>
    <property type="match status" value="1"/>
</dbReference>
<organism evidence="6 7">
    <name type="scientific">Cohnella soli</name>
    <dbReference type="NCBI Taxonomy" id="425005"/>
    <lineage>
        <taxon>Bacteria</taxon>
        <taxon>Bacillati</taxon>
        <taxon>Bacillota</taxon>
        <taxon>Bacilli</taxon>
        <taxon>Bacillales</taxon>
        <taxon>Paenibacillaceae</taxon>
        <taxon>Cohnella</taxon>
    </lineage>
</organism>
<evidence type="ECO:0000256" key="3">
    <source>
        <dbReference type="ARBA" id="ARBA00023163"/>
    </source>
</evidence>
<dbReference type="Pfam" id="PF01614">
    <property type="entry name" value="IclR_C"/>
    <property type="match status" value="1"/>
</dbReference>
<feature type="domain" description="IclR-ED" evidence="5">
    <location>
        <begin position="70"/>
        <end position="253"/>
    </location>
</feature>
<protein>
    <submittedName>
        <fullName evidence="6">IclR family transcriptional regulator</fullName>
    </submittedName>
</protein>